<dbReference type="RefSeq" id="WP_057737944.1">
    <property type="nucleotide sequence ID" value="NZ_AZEG01000020.1"/>
</dbReference>
<evidence type="ECO:0000313" key="3">
    <source>
        <dbReference type="Proteomes" id="UP000051155"/>
    </source>
</evidence>
<sequence>MTQNNACDFRSGGNTVITKQTVTIDKRFSTQELPIEANRYRLILGGFCPWATQVAIEIDYLGLDQVISKGVIWPLRRANNHADWMFGAKDTDQDPVLKTTKLSQNYQKAIPDFAGRPSVPALIDIKTGQVVNNVTDVLLDELALVWDKFSNQNQELFYPQEQQKKFKTAANEILHKINEIPGKILNIGSQNEYEKLATTFFNQLDKFEIILQHQSYLWGDNLTQLDIRLFASLVRFDLVYYYQNKLNYRCLTDYPALWAYAKRLYQVPAFKNNTDFYDIKQHFYRVDDHIIDSIERVIPLLDENKWND</sequence>
<dbReference type="InterPro" id="IPR016639">
    <property type="entry name" value="GST_Omega/GSH"/>
</dbReference>
<keyword evidence="3" id="KW-1185">Reference proteome</keyword>
<dbReference type="GO" id="GO:0004364">
    <property type="term" value="F:glutathione transferase activity"/>
    <property type="evidence" value="ECO:0007669"/>
    <property type="project" value="InterPro"/>
</dbReference>
<dbReference type="Gene3D" id="1.20.1050.10">
    <property type="match status" value="1"/>
</dbReference>
<keyword evidence="2" id="KW-0808">Transferase</keyword>
<dbReference type="Proteomes" id="UP000051155">
    <property type="component" value="Unassembled WGS sequence"/>
</dbReference>
<evidence type="ECO:0000313" key="2">
    <source>
        <dbReference type="EMBL" id="KRL36823.1"/>
    </source>
</evidence>
<name>A0A0R1PW83_9LACO</name>
<dbReference type="InterPro" id="IPR036282">
    <property type="entry name" value="Glutathione-S-Trfase_C_sf"/>
</dbReference>
<dbReference type="Gene3D" id="3.40.30.10">
    <property type="entry name" value="Glutaredoxin"/>
    <property type="match status" value="1"/>
</dbReference>
<organism evidence="2 3">
    <name type="scientific">Liquorilactobacillus uvarum DSM 19971</name>
    <dbReference type="NCBI Taxonomy" id="1423812"/>
    <lineage>
        <taxon>Bacteria</taxon>
        <taxon>Bacillati</taxon>
        <taxon>Bacillota</taxon>
        <taxon>Bacilli</taxon>
        <taxon>Lactobacillales</taxon>
        <taxon>Lactobacillaceae</taxon>
        <taxon>Liquorilactobacillus</taxon>
    </lineage>
</organism>
<dbReference type="PANTHER" id="PTHR32419:SF6">
    <property type="entry name" value="GLUTATHIONE S-TRANSFERASE OMEGA-LIKE 1-RELATED"/>
    <property type="match status" value="1"/>
</dbReference>
<dbReference type="PANTHER" id="PTHR32419">
    <property type="entry name" value="GLUTATHIONYL-HYDROQUINONE REDUCTASE"/>
    <property type="match status" value="1"/>
</dbReference>
<dbReference type="OrthoDB" id="9769158at2"/>
<dbReference type="GO" id="GO:0005737">
    <property type="term" value="C:cytoplasm"/>
    <property type="evidence" value="ECO:0007669"/>
    <property type="project" value="TreeGrafter"/>
</dbReference>
<protein>
    <submittedName>
        <fullName evidence="2">Glutathione S-transferase</fullName>
    </submittedName>
</protein>
<evidence type="ECO:0000259" key="1">
    <source>
        <dbReference type="PROSITE" id="PS50405"/>
    </source>
</evidence>
<dbReference type="STRING" id="1423812.FD20_GL001045"/>
<dbReference type="Pfam" id="PF13410">
    <property type="entry name" value="GST_C_2"/>
    <property type="match status" value="1"/>
</dbReference>
<gene>
    <name evidence="2" type="ORF">FD20_GL001045</name>
</gene>
<reference evidence="2 3" key="1">
    <citation type="journal article" date="2015" name="Genome Announc.">
        <title>Expanding the biotechnology potential of lactobacilli through comparative genomics of 213 strains and associated genera.</title>
        <authorList>
            <person name="Sun Z."/>
            <person name="Harris H.M."/>
            <person name="McCann A."/>
            <person name="Guo C."/>
            <person name="Argimon S."/>
            <person name="Zhang W."/>
            <person name="Yang X."/>
            <person name="Jeffery I.B."/>
            <person name="Cooney J.C."/>
            <person name="Kagawa T.F."/>
            <person name="Liu W."/>
            <person name="Song Y."/>
            <person name="Salvetti E."/>
            <person name="Wrobel A."/>
            <person name="Rasinkangas P."/>
            <person name="Parkhill J."/>
            <person name="Rea M.C."/>
            <person name="O'Sullivan O."/>
            <person name="Ritari J."/>
            <person name="Douillard F.P."/>
            <person name="Paul Ross R."/>
            <person name="Yang R."/>
            <person name="Briner A.E."/>
            <person name="Felis G.E."/>
            <person name="de Vos W.M."/>
            <person name="Barrangou R."/>
            <person name="Klaenhammer T.R."/>
            <person name="Caufield P.W."/>
            <person name="Cui Y."/>
            <person name="Zhang H."/>
            <person name="O'Toole P.W."/>
        </authorList>
    </citation>
    <scope>NUCLEOTIDE SEQUENCE [LARGE SCALE GENOMIC DNA]</scope>
    <source>
        <strain evidence="2 3">DSM 19971</strain>
    </source>
</reference>
<feature type="domain" description="GST C-terminal" evidence="1">
    <location>
        <begin position="124"/>
        <end position="286"/>
    </location>
</feature>
<dbReference type="SUPFAM" id="SSF47616">
    <property type="entry name" value="GST C-terminal domain-like"/>
    <property type="match status" value="1"/>
</dbReference>
<comment type="caution">
    <text evidence="2">The sequence shown here is derived from an EMBL/GenBank/DDBJ whole genome shotgun (WGS) entry which is preliminary data.</text>
</comment>
<dbReference type="AlphaFoldDB" id="A0A0R1PW83"/>
<proteinExistence type="predicted"/>
<dbReference type="EMBL" id="AZEG01000020">
    <property type="protein sequence ID" value="KRL36823.1"/>
    <property type="molecule type" value="Genomic_DNA"/>
</dbReference>
<dbReference type="PROSITE" id="PS50405">
    <property type="entry name" value="GST_CTER"/>
    <property type="match status" value="1"/>
</dbReference>
<dbReference type="PATRIC" id="fig|1423812.3.peg.1112"/>
<accession>A0A0R1PW83</accession>
<dbReference type="InterPro" id="IPR010987">
    <property type="entry name" value="Glutathione-S-Trfase_C-like"/>
</dbReference>